<dbReference type="Pfam" id="PF12771">
    <property type="entry name" value="SusD-like_2"/>
    <property type="match status" value="1"/>
</dbReference>
<keyword evidence="1" id="KW-0449">Lipoprotein</keyword>
<evidence type="ECO:0000313" key="2">
    <source>
        <dbReference type="Proteomes" id="UP000515450"/>
    </source>
</evidence>
<dbReference type="Proteomes" id="UP000515450">
    <property type="component" value="Chromosome"/>
</dbReference>
<protein>
    <submittedName>
        <fullName evidence="1">SusD/RagB family nutrient-binding outer membrane lipoprotein</fullName>
    </submittedName>
</protein>
<dbReference type="PROSITE" id="PS51257">
    <property type="entry name" value="PROKAR_LIPOPROTEIN"/>
    <property type="match status" value="1"/>
</dbReference>
<proteinExistence type="predicted"/>
<sequence length="512" mass="58701">MTNMNMKRLLTYITLGTLVMSTSCSKFDEINTNPETPSVVKPSMLATRIILNLARQSSTKGFMQPYMLTKEIAWTELTEGYQYNSLGEWDISMTSINDAHFMGEFATSEKLKNSYNGLMYFARAMKFYEGTMSVGDIPYKDALKGETDKVYFPKYDTQKDVFLGILNELELADKLFSEGEKFDGDPLFAGDVTKWRKLVNSFALNVLIQLSKKESDADLKIKDRFKSILTSKPIFGSNADNFQVVHEDKASQTYPFYKISNSFVIYPIVSTEVIDRLKQYQDRRLFYYANPSALQITNGKQSNDFSAYIGTDPSLSFSEIAELKKKNDYSKLNDRYTELVSGEPTQQYSYAHLCFVIAEAAARGWVAESSVNWYKKGIEAAMKFIADNTPNTAQYTHNMPLDANYINTAVATYGNQFPVVLEAQLEAIMTQKYLASYLQGRMTPYYDYRRTGYPKWKINPTSSLNSVAPDKIPMRWRYPSLEYNYNSANLDEAMQRQYKGNDEINQLMWLLK</sequence>
<evidence type="ECO:0000313" key="1">
    <source>
        <dbReference type="EMBL" id="QMV69665.1"/>
    </source>
</evidence>
<keyword evidence="2" id="KW-1185">Reference proteome</keyword>
<gene>
    <name evidence="1" type="ORF">HS960_19270</name>
</gene>
<dbReference type="InterPro" id="IPR011990">
    <property type="entry name" value="TPR-like_helical_dom_sf"/>
</dbReference>
<name>A0A7G5E6P0_9SPHI</name>
<dbReference type="Gene3D" id="1.25.40.390">
    <property type="match status" value="1"/>
</dbReference>
<dbReference type="SUPFAM" id="SSF48452">
    <property type="entry name" value="TPR-like"/>
    <property type="match status" value="1"/>
</dbReference>
<reference evidence="1 2" key="1">
    <citation type="journal article" date="2020" name="G3 (Bethesda)">
        <title>CeMbio - The Caenorhabditis elegans Microbiome Resource.</title>
        <authorList>
            <person name="Dirksen P."/>
            <person name="Assie A."/>
            <person name="Zimmermann J."/>
            <person name="Zhang F."/>
            <person name="Tietje A.M."/>
            <person name="Marsh S.A."/>
            <person name="Felix M.A."/>
            <person name="Shapira M."/>
            <person name="Kaleta C."/>
            <person name="Schulenburg H."/>
            <person name="Samuel B."/>
        </authorList>
    </citation>
    <scope>NUCLEOTIDE SEQUENCE [LARGE SCALE GENOMIC DNA]</scope>
    <source>
        <strain evidence="1 2">BIGb0170</strain>
    </source>
</reference>
<dbReference type="InterPro" id="IPR041662">
    <property type="entry name" value="SusD-like_2"/>
</dbReference>
<organism evidence="1 2">
    <name type="scientific">Sphingobacterium paramultivorum</name>
    <dbReference type="NCBI Taxonomy" id="2886510"/>
    <lineage>
        <taxon>Bacteria</taxon>
        <taxon>Pseudomonadati</taxon>
        <taxon>Bacteroidota</taxon>
        <taxon>Sphingobacteriia</taxon>
        <taxon>Sphingobacteriales</taxon>
        <taxon>Sphingobacteriaceae</taxon>
        <taxon>Sphingobacterium</taxon>
    </lineage>
</organism>
<accession>A0A7G5E6P0</accession>
<dbReference type="EMBL" id="CP058555">
    <property type="protein sequence ID" value="QMV69665.1"/>
    <property type="molecule type" value="Genomic_DNA"/>
</dbReference>
<dbReference type="AlphaFoldDB" id="A0A7G5E6P0"/>